<proteinExistence type="predicted"/>
<evidence type="ECO:0000313" key="1">
    <source>
        <dbReference type="EMBL" id="MPC13500.1"/>
    </source>
</evidence>
<dbReference type="EMBL" id="VSRR010000286">
    <property type="protein sequence ID" value="MPC13500.1"/>
    <property type="molecule type" value="Genomic_DNA"/>
</dbReference>
<protein>
    <submittedName>
        <fullName evidence="1">Uncharacterized protein</fullName>
    </submittedName>
</protein>
<comment type="caution">
    <text evidence="1">The sequence shown here is derived from an EMBL/GenBank/DDBJ whole genome shotgun (WGS) entry which is preliminary data.</text>
</comment>
<organism evidence="1 2">
    <name type="scientific">Portunus trituberculatus</name>
    <name type="common">Swimming crab</name>
    <name type="synonym">Neptunus trituberculatus</name>
    <dbReference type="NCBI Taxonomy" id="210409"/>
    <lineage>
        <taxon>Eukaryota</taxon>
        <taxon>Metazoa</taxon>
        <taxon>Ecdysozoa</taxon>
        <taxon>Arthropoda</taxon>
        <taxon>Crustacea</taxon>
        <taxon>Multicrustacea</taxon>
        <taxon>Malacostraca</taxon>
        <taxon>Eumalacostraca</taxon>
        <taxon>Eucarida</taxon>
        <taxon>Decapoda</taxon>
        <taxon>Pleocyemata</taxon>
        <taxon>Brachyura</taxon>
        <taxon>Eubrachyura</taxon>
        <taxon>Portunoidea</taxon>
        <taxon>Portunidae</taxon>
        <taxon>Portuninae</taxon>
        <taxon>Portunus</taxon>
    </lineage>
</organism>
<gene>
    <name evidence="1" type="ORF">E2C01_006238</name>
</gene>
<dbReference type="AlphaFoldDB" id="A0A5B7CVT2"/>
<keyword evidence="2" id="KW-1185">Reference proteome</keyword>
<sequence length="78" mass="8570">MRPGKDEGEGDLKSDHLLHAGDGLLKGVMVPLRKGLWANLNNSENYKLLNSYDGSMEAVYRAWRVAVSHGSGTATCFY</sequence>
<name>A0A5B7CVT2_PORTR</name>
<reference evidence="1 2" key="1">
    <citation type="submission" date="2019-05" db="EMBL/GenBank/DDBJ databases">
        <title>Another draft genome of Portunus trituberculatus and its Hox gene families provides insights of decapod evolution.</title>
        <authorList>
            <person name="Jeong J.-H."/>
            <person name="Song I."/>
            <person name="Kim S."/>
            <person name="Choi T."/>
            <person name="Kim D."/>
            <person name="Ryu S."/>
            <person name="Kim W."/>
        </authorList>
    </citation>
    <scope>NUCLEOTIDE SEQUENCE [LARGE SCALE GENOMIC DNA]</scope>
    <source>
        <tissue evidence="1">Muscle</tissue>
    </source>
</reference>
<dbReference type="Proteomes" id="UP000324222">
    <property type="component" value="Unassembled WGS sequence"/>
</dbReference>
<evidence type="ECO:0000313" key="2">
    <source>
        <dbReference type="Proteomes" id="UP000324222"/>
    </source>
</evidence>
<accession>A0A5B7CVT2</accession>